<dbReference type="OrthoDB" id="5548359at2759"/>
<keyword evidence="2" id="KW-1185">Reference proteome</keyword>
<sequence>MKFCSYSKNTNNVFDPEKPQGTRRFGIVFGDSDPIQRSKDSIKCLEYSGMSRYSIPAGILEKLRQIHKSNRTRELGSRKI</sequence>
<dbReference type="Proteomes" id="UP000266861">
    <property type="component" value="Unassembled WGS sequence"/>
</dbReference>
<evidence type="ECO:0000313" key="1">
    <source>
        <dbReference type="EMBL" id="RHZ58295.1"/>
    </source>
</evidence>
<dbReference type="EMBL" id="PQFF01000337">
    <property type="protein sequence ID" value="RHZ58295.1"/>
    <property type="molecule type" value="Genomic_DNA"/>
</dbReference>
<comment type="caution">
    <text evidence="1">The sequence shown here is derived from an EMBL/GenBank/DDBJ whole genome shotgun (WGS) entry which is preliminary data.</text>
</comment>
<dbReference type="AlphaFoldDB" id="A0A397H5D8"/>
<gene>
    <name evidence="1" type="ORF">Glove_374g13</name>
</gene>
<accession>A0A397H5D8</accession>
<proteinExistence type="predicted"/>
<protein>
    <submittedName>
        <fullName evidence="1">Uncharacterized protein</fullName>
    </submittedName>
</protein>
<reference evidence="1 2" key="1">
    <citation type="submission" date="2018-08" db="EMBL/GenBank/DDBJ databases">
        <title>Genome and evolution of the arbuscular mycorrhizal fungus Diversispora epigaea (formerly Glomus versiforme) and its bacterial endosymbionts.</title>
        <authorList>
            <person name="Sun X."/>
            <person name="Fei Z."/>
            <person name="Harrison M."/>
        </authorList>
    </citation>
    <scope>NUCLEOTIDE SEQUENCE [LARGE SCALE GENOMIC DNA]</scope>
    <source>
        <strain evidence="1 2">IT104</strain>
    </source>
</reference>
<evidence type="ECO:0000313" key="2">
    <source>
        <dbReference type="Proteomes" id="UP000266861"/>
    </source>
</evidence>
<organism evidence="1 2">
    <name type="scientific">Diversispora epigaea</name>
    <dbReference type="NCBI Taxonomy" id="1348612"/>
    <lineage>
        <taxon>Eukaryota</taxon>
        <taxon>Fungi</taxon>
        <taxon>Fungi incertae sedis</taxon>
        <taxon>Mucoromycota</taxon>
        <taxon>Glomeromycotina</taxon>
        <taxon>Glomeromycetes</taxon>
        <taxon>Diversisporales</taxon>
        <taxon>Diversisporaceae</taxon>
        <taxon>Diversispora</taxon>
    </lineage>
</organism>
<name>A0A397H5D8_9GLOM</name>